<organism evidence="1">
    <name type="scientific">mine drainage metagenome</name>
    <dbReference type="NCBI Taxonomy" id="410659"/>
    <lineage>
        <taxon>unclassified sequences</taxon>
        <taxon>metagenomes</taxon>
        <taxon>ecological metagenomes</taxon>
    </lineage>
</organism>
<comment type="caution">
    <text evidence="1">The sequence shown here is derived from an EMBL/GenBank/DDBJ whole genome shotgun (WGS) entry which is preliminary data.</text>
</comment>
<sequence>MVALTEKLPQLAVTCPAASTPIWNVPVAPAVVEPRLFKLVVPITTPFHLISMLLPPPGDAHW</sequence>
<protein>
    <submittedName>
        <fullName evidence="1">Uncharacterized protein</fullName>
    </submittedName>
</protein>
<dbReference type="EMBL" id="MLJW01003261">
    <property type="protein sequence ID" value="OIQ72465.1"/>
    <property type="molecule type" value="Genomic_DNA"/>
</dbReference>
<dbReference type="AlphaFoldDB" id="A0A1J5PLQ2"/>
<gene>
    <name evidence="1" type="ORF">GALL_459110</name>
</gene>
<name>A0A1J5PLQ2_9ZZZZ</name>
<proteinExistence type="predicted"/>
<evidence type="ECO:0000313" key="1">
    <source>
        <dbReference type="EMBL" id="OIQ72465.1"/>
    </source>
</evidence>
<accession>A0A1J5PLQ2</accession>
<reference evidence="1" key="1">
    <citation type="submission" date="2016-10" db="EMBL/GenBank/DDBJ databases">
        <title>Sequence of Gallionella enrichment culture.</title>
        <authorList>
            <person name="Poehlein A."/>
            <person name="Muehling M."/>
            <person name="Daniel R."/>
        </authorList>
    </citation>
    <scope>NUCLEOTIDE SEQUENCE</scope>
</reference>